<feature type="domain" description="Complex 1 LYR protein" evidence="7">
    <location>
        <begin position="23"/>
        <end position="80"/>
    </location>
</feature>
<dbReference type="GO" id="GO:0005739">
    <property type="term" value="C:mitochondrion"/>
    <property type="evidence" value="ECO:0007669"/>
    <property type="project" value="UniProtKB-SubCell"/>
</dbReference>
<dbReference type="PANTHER" id="PTHR13675:SF0">
    <property type="entry name" value="LYR MOTIF-CONTAINING PROTEIN 2"/>
    <property type="match status" value="1"/>
</dbReference>
<reference evidence="8" key="1">
    <citation type="thesis" date="2020" institute="ProQuest LLC" country="789 East Eisenhower Parkway, Ann Arbor, MI, USA">
        <title>Comparative Genomics and Chromosome Evolution.</title>
        <authorList>
            <person name="Mudd A.B."/>
        </authorList>
    </citation>
    <scope>NUCLEOTIDE SEQUENCE</scope>
    <source>
        <strain evidence="8">HN-11 Male</strain>
        <tissue evidence="8">Kidney and liver</tissue>
    </source>
</reference>
<dbReference type="InterPro" id="IPR045293">
    <property type="entry name" value="Complex1_LYR_LYRM2"/>
</dbReference>
<evidence type="ECO:0000256" key="5">
    <source>
        <dbReference type="ARBA" id="ARBA00026235"/>
    </source>
</evidence>
<comment type="caution">
    <text evidence="8">The sequence shown here is derived from an EMBL/GenBank/DDBJ whole genome shotgun (WGS) entry which is preliminary data.</text>
</comment>
<proteinExistence type="inferred from homology"/>
<dbReference type="OrthoDB" id="74240at2759"/>
<organism evidence="8 9">
    <name type="scientific">Eleutherodactylus coqui</name>
    <name type="common">Puerto Rican coqui</name>
    <dbReference type="NCBI Taxonomy" id="57060"/>
    <lineage>
        <taxon>Eukaryota</taxon>
        <taxon>Metazoa</taxon>
        <taxon>Chordata</taxon>
        <taxon>Craniata</taxon>
        <taxon>Vertebrata</taxon>
        <taxon>Euteleostomi</taxon>
        <taxon>Amphibia</taxon>
        <taxon>Batrachia</taxon>
        <taxon>Anura</taxon>
        <taxon>Neobatrachia</taxon>
        <taxon>Hyloidea</taxon>
        <taxon>Eleutherodactylidae</taxon>
        <taxon>Eleutherodactylinae</taxon>
        <taxon>Eleutherodactylus</taxon>
        <taxon>Eleutherodactylus</taxon>
    </lineage>
</organism>
<keyword evidence="3" id="KW-0809">Transit peptide</keyword>
<comment type="subcellular location">
    <subcellularLocation>
        <location evidence="1">Mitochondrion</location>
    </subcellularLocation>
</comment>
<dbReference type="InterPro" id="IPR008011">
    <property type="entry name" value="Complex1_LYR_dom"/>
</dbReference>
<dbReference type="PANTHER" id="PTHR13675">
    <property type="entry name" value="LYR MOTIF-CONTAINING PROTEIN 2"/>
    <property type="match status" value="1"/>
</dbReference>
<dbReference type="EMBL" id="WNTK01006233">
    <property type="protein sequence ID" value="KAG9463671.1"/>
    <property type="molecule type" value="Genomic_DNA"/>
</dbReference>
<keyword evidence="9" id="KW-1185">Reference proteome</keyword>
<evidence type="ECO:0000256" key="6">
    <source>
        <dbReference type="ARBA" id="ARBA00044735"/>
    </source>
</evidence>
<comment type="function">
    <text evidence="6">Involved in efficient integration of the N-module into mitochondrial respiratory chain complex I.</text>
</comment>
<keyword evidence="4" id="KW-0496">Mitochondrion</keyword>
<evidence type="ECO:0000313" key="9">
    <source>
        <dbReference type="Proteomes" id="UP000770717"/>
    </source>
</evidence>
<evidence type="ECO:0000256" key="4">
    <source>
        <dbReference type="ARBA" id="ARBA00023128"/>
    </source>
</evidence>
<evidence type="ECO:0000256" key="1">
    <source>
        <dbReference type="ARBA" id="ARBA00004173"/>
    </source>
</evidence>
<protein>
    <recommendedName>
        <fullName evidence="5">LYR motif-containing protein 2</fullName>
    </recommendedName>
</protein>
<evidence type="ECO:0000256" key="3">
    <source>
        <dbReference type="ARBA" id="ARBA00022946"/>
    </source>
</evidence>
<evidence type="ECO:0000256" key="2">
    <source>
        <dbReference type="ARBA" id="ARBA00009508"/>
    </source>
</evidence>
<gene>
    <name evidence="8" type="ORF">GDO78_021327</name>
</gene>
<dbReference type="Pfam" id="PF05347">
    <property type="entry name" value="Complex1_LYR"/>
    <property type="match status" value="1"/>
</dbReference>
<evidence type="ECO:0000313" key="8">
    <source>
        <dbReference type="EMBL" id="KAG9463671.1"/>
    </source>
</evidence>
<dbReference type="AlphaFoldDB" id="A0A8J6B989"/>
<evidence type="ECO:0000259" key="7">
    <source>
        <dbReference type="Pfam" id="PF05347"/>
    </source>
</evidence>
<name>A0A8J6B989_ELECQ</name>
<sequence>MCRIMSSRLPPGALTLRQFLVRQRVLGLYRRILRAVRQIPEPADRTYMRDWAREEFRRNKATSDEIAVQMMITQGERQVQELERALQLAKS</sequence>
<dbReference type="CDD" id="cd20262">
    <property type="entry name" value="Complex1_LYR_LYRM2"/>
    <property type="match status" value="1"/>
</dbReference>
<accession>A0A8J6B989</accession>
<dbReference type="Proteomes" id="UP000770717">
    <property type="component" value="Unassembled WGS sequence"/>
</dbReference>
<comment type="similarity">
    <text evidence="2">Belongs to the complex I LYR family.</text>
</comment>